<dbReference type="InterPro" id="IPR011251">
    <property type="entry name" value="Luciferase-like_dom"/>
</dbReference>
<dbReference type="InterPro" id="IPR036661">
    <property type="entry name" value="Luciferase-like_sf"/>
</dbReference>
<keyword evidence="2" id="KW-0285">Flavoprotein</keyword>
<dbReference type="Pfam" id="PF00296">
    <property type="entry name" value="Bac_luciferase"/>
    <property type="match status" value="1"/>
</dbReference>
<proteinExistence type="inferred from homology"/>
<dbReference type="Proteomes" id="UP000198418">
    <property type="component" value="Unassembled WGS sequence"/>
</dbReference>
<feature type="domain" description="Luciferase-like" evidence="5">
    <location>
        <begin position="1"/>
        <end position="287"/>
    </location>
</feature>
<comment type="similarity">
    <text evidence="1">Belongs to the bacterial luciferase oxidoreductase family.</text>
</comment>
<dbReference type="CDD" id="cd00347">
    <property type="entry name" value="Flavin_utilizing_monoxygenases"/>
    <property type="match status" value="1"/>
</dbReference>
<evidence type="ECO:0000256" key="2">
    <source>
        <dbReference type="ARBA" id="ARBA00022630"/>
    </source>
</evidence>
<dbReference type="EMBL" id="FYDG01000027">
    <property type="protein sequence ID" value="SNB83514.1"/>
    <property type="molecule type" value="Genomic_DNA"/>
</dbReference>
<dbReference type="GO" id="GO:0016705">
    <property type="term" value="F:oxidoreductase activity, acting on paired donors, with incorporation or reduction of molecular oxygen"/>
    <property type="evidence" value="ECO:0007669"/>
    <property type="project" value="InterPro"/>
</dbReference>
<reference evidence="7" key="1">
    <citation type="submission" date="2017-06" db="EMBL/GenBank/DDBJ databases">
        <authorList>
            <person name="Varghese N."/>
            <person name="Submissions S."/>
        </authorList>
    </citation>
    <scope>NUCLEOTIDE SEQUENCE [LARGE SCALE GENOMIC DNA]</scope>
    <source>
        <strain evidence="7">DSM 137</strain>
    </source>
</reference>
<dbReference type="PANTHER" id="PTHR30137">
    <property type="entry name" value="LUCIFERASE-LIKE MONOOXYGENASE"/>
    <property type="match status" value="1"/>
</dbReference>
<dbReference type="SUPFAM" id="SSF51679">
    <property type="entry name" value="Bacterial luciferase-like"/>
    <property type="match status" value="1"/>
</dbReference>
<name>A0A212SDL6_RHOAC</name>
<evidence type="ECO:0000256" key="4">
    <source>
        <dbReference type="ARBA" id="ARBA00023033"/>
    </source>
</evidence>
<keyword evidence="7" id="KW-1185">Reference proteome</keyword>
<evidence type="ECO:0000313" key="7">
    <source>
        <dbReference type="Proteomes" id="UP000198418"/>
    </source>
</evidence>
<dbReference type="RefSeq" id="WP_088522528.1">
    <property type="nucleotide sequence ID" value="NZ_FYDG01000027.1"/>
</dbReference>
<evidence type="ECO:0000313" key="6">
    <source>
        <dbReference type="EMBL" id="SNB83514.1"/>
    </source>
</evidence>
<dbReference type="InterPro" id="IPR050766">
    <property type="entry name" value="Bact_Lucif_Oxidored"/>
</dbReference>
<accession>A0A212SDL6</accession>
<organism evidence="6 7">
    <name type="scientific">Rhodoblastus acidophilus</name>
    <name type="common">Rhodopseudomonas acidophila</name>
    <dbReference type="NCBI Taxonomy" id="1074"/>
    <lineage>
        <taxon>Bacteria</taxon>
        <taxon>Pseudomonadati</taxon>
        <taxon>Pseudomonadota</taxon>
        <taxon>Alphaproteobacteria</taxon>
        <taxon>Hyphomicrobiales</taxon>
        <taxon>Rhodoblastaceae</taxon>
        <taxon>Rhodoblastus</taxon>
    </lineage>
</organism>
<dbReference type="GO" id="GO:0004497">
    <property type="term" value="F:monooxygenase activity"/>
    <property type="evidence" value="ECO:0007669"/>
    <property type="project" value="UniProtKB-KW"/>
</dbReference>
<dbReference type="GO" id="GO:0005829">
    <property type="term" value="C:cytosol"/>
    <property type="evidence" value="ECO:0007669"/>
    <property type="project" value="TreeGrafter"/>
</dbReference>
<dbReference type="AlphaFoldDB" id="A0A212SDL6"/>
<evidence type="ECO:0000256" key="3">
    <source>
        <dbReference type="ARBA" id="ARBA00023002"/>
    </source>
</evidence>
<dbReference type="PANTHER" id="PTHR30137:SF16">
    <property type="entry name" value="BLL0895 PROTEIN"/>
    <property type="match status" value="1"/>
</dbReference>
<keyword evidence="3" id="KW-0560">Oxidoreductase</keyword>
<evidence type="ECO:0000256" key="1">
    <source>
        <dbReference type="ARBA" id="ARBA00010426"/>
    </source>
</evidence>
<protein>
    <submittedName>
        <fullName evidence="6">Flavin-dependent oxidoreductase, luciferase family (Includes alkanesulfonate monooxygenase SsuD and methylene tetrahydromethanopterin reductase)</fullName>
    </submittedName>
</protein>
<sequence length="329" mass="36056">MRLGVFCTYENPLNDYAKCFAAQTRLVQHVEALGFEEAWVAEHHFNPDAASPSILVLLAYLAGVTTKIRLGSAAVLLPFRNPVQVAEDVASIDILSGGRFDFGIAKGGPFPLQNKHFHADKDVSRDMTLEALELIERLFHEDEVSFSGRFYQTDAVRLAPKPLQKNMPLWIATTTPEAIRYAAQKGIGVMGGSPFPLQKVADIVETYRAAAPGVDPRLALARFYFAAPTREKALAEAQPFVARFSERMRGIFMAQGKGPAFDAEGVIARSLIGSYDEVIAQVREIQARVAPRSLLLKPASLDADKNLQTLTDFAKIIRPALQASSLEVA</sequence>
<dbReference type="Gene3D" id="3.20.20.30">
    <property type="entry name" value="Luciferase-like domain"/>
    <property type="match status" value="1"/>
</dbReference>
<dbReference type="OrthoDB" id="9804736at2"/>
<evidence type="ECO:0000259" key="5">
    <source>
        <dbReference type="Pfam" id="PF00296"/>
    </source>
</evidence>
<keyword evidence="4 6" id="KW-0503">Monooxygenase</keyword>
<gene>
    <name evidence="6" type="ORF">SAMN06265338_1278</name>
</gene>